<reference evidence="2" key="1">
    <citation type="submission" date="2017-07" db="EMBL/GenBank/DDBJ databases">
        <title>Taro Niue Genome Assembly and Annotation.</title>
        <authorList>
            <person name="Atibalentja N."/>
            <person name="Keating K."/>
            <person name="Fields C.J."/>
        </authorList>
    </citation>
    <scope>NUCLEOTIDE SEQUENCE</scope>
    <source>
        <strain evidence="2">Niue_2</strain>
        <tissue evidence="2">Leaf</tissue>
    </source>
</reference>
<evidence type="ECO:0000313" key="3">
    <source>
        <dbReference type="Proteomes" id="UP000652761"/>
    </source>
</evidence>
<feature type="region of interest" description="Disordered" evidence="1">
    <location>
        <begin position="83"/>
        <end position="108"/>
    </location>
</feature>
<evidence type="ECO:0000313" key="2">
    <source>
        <dbReference type="EMBL" id="MQM07004.1"/>
    </source>
</evidence>
<comment type="caution">
    <text evidence="2">The sequence shown here is derived from an EMBL/GenBank/DDBJ whole genome shotgun (WGS) entry which is preliminary data.</text>
</comment>
<protein>
    <submittedName>
        <fullName evidence="2">Uncharacterized protein</fullName>
    </submittedName>
</protein>
<evidence type="ECO:0000256" key="1">
    <source>
        <dbReference type="SAM" id="MobiDB-lite"/>
    </source>
</evidence>
<dbReference type="AlphaFoldDB" id="A0A843WSN5"/>
<name>A0A843WSN5_COLES</name>
<keyword evidence="3" id="KW-1185">Reference proteome</keyword>
<sequence>MVATWSDFYQSSFKAEEPKKEVCSLMDIEDESPKGRVYNLLGSCGGALGGWRVGDQAYQSHLLPPFFCYDLHKPPSWSQAMNLVSKHGSSGPQSKNMSILCQDQAHTL</sequence>
<accession>A0A843WSN5</accession>
<proteinExistence type="predicted"/>
<dbReference type="Proteomes" id="UP000652761">
    <property type="component" value="Unassembled WGS sequence"/>
</dbReference>
<dbReference type="EMBL" id="NMUH01003762">
    <property type="protein sequence ID" value="MQM07004.1"/>
    <property type="molecule type" value="Genomic_DNA"/>
</dbReference>
<gene>
    <name evidence="2" type="ORF">Taro_039838</name>
</gene>
<organism evidence="2 3">
    <name type="scientific">Colocasia esculenta</name>
    <name type="common">Wild taro</name>
    <name type="synonym">Arum esculentum</name>
    <dbReference type="NCBI Taxonomy" id="4460"/>
    <lineage>
        <taxon>Eukaryota</taxon>
        <taxon>Viridiplantae</taxon>
        <taxon>Streptophyta</taxon>
        <taxon>Embryophyta</taxon>
        <taxon>Tracheophyta</taxon>
        <taxon>Spermatophyta</taxon>
        <taxon>Magnoliopsida</taxon>
        <taxon>Liliopsida</taxon>
        <taxon>Araceae</taxon>
        <taxon>Aroideae</taxon>
        <taxon>Colocasieae</taxon>
        <taxon>Colocasia</taxon>
    </lineage>
</organism>